<evidence type="ECO:0000313" key="1">
    <source>
        <dbReference type="EMBL" id="KAK7035161.1"/>
    </source>
</evidence>
<dbReference type="EMBL" id="JAWWNJ010000020">
    <property type="protein sequence ID" value="KAK7035161.1"/>
    <property type="molecule type" value="Genomic_DNA"/>
</dbReference>
<evidence type="ECO:0000313" key="2">
    <source>
        <dbReference type="Proteomes" id="UP001362999"/>
    </source>
</evidence>
<feature type="non-terminal residue" evidence="1">
    <location>
        <position position="1"/>
    </location>
</feature>
<keyword evidence="2" id="KW-1185">Reference proteome</keyword>
<dbReference type="Proteomes" id="UP001362999">
    <property type="component" value="Unassembled WGS sequence"/>
</dbReference>
<proteinExistence type="predicted"/>
<reference evidence="1 2" key="1">
    <citation type="journal article" date="2024" name="J Genomics">
        <title>Draft genome sequencing and assembly of Favolaschia claudopus CIRM-BRFM 2984 isolated from oak limbs.</title>
        <authorList>
            <person name="Navarro D."/>
            <person name="Drula E."/>
            <person name="Chaduli D."/>
            <person name="Cazenave R."/>
            <person name="Ahrendt S."/>
            <person name="Wang J."/>
            <person name="Lipzen A."/>
            <person name="Daum C."/>
            <person name="Barry K."/>
            <person name="Grigoriev I.V."/>
            <person name="Favel A."/>
            <person name="Rosso M.N."/>
            <person name="Martin F."/>
        </authorList>
    </citation>
    <scope>NUCLEOTIDE SEQUENCE [LARGE SCALE GENOMIC DNA]</scope>
    <source>
        <strain evidence="1 2">CIRM-BRFM 2984</strain>
    </source>
</reference>
<comment type="caution">
    <text evidence="1">The sequence shown here is derived from an EMBL/GenBank/DDBJ whole genome shotgun (WGS) entry which is preliminary data.</text>
</comment>
<protein>
    <submittedName>
        <fullName evidence="1">Uncharacterized protein</fullName>
    </submittedName>
</protein>
<feature type="non-terminal residue" evidence="1">
    <location>
        <position position="64"/>
    </location>
</feature>
<organism evidence="1 2">
    <name type="scientific">Favolaschia claudopus</name>
    <dbReference type="NCBI Taxonomy" id="2862362"/>
    <lineage>
        <taxon>Eukaryota</taxon>
        <taxon>Fungi</taxon>
        <taxon>Dikarya</taxon>
        <taxon>Basidiomycota</taxon>
        <taxon>Agaricomycotina</taxon>
        <taxon>Agaricomycetes</taxon>
        <taxon>Agaricomycetidae</taxon>
        <taxon>Agaricales</taxon>
        <taxon>Marasmiineae</taxon>
        <taxon>Mycenaceae</taxon>
        <taxon>Favolaschia</taxon>
    </lineage>
</organism>
<gene>
    <name evidence="1" type="ORF">R3P38DRAFT_2415321</name>
</gene>
<dbReference type="AlphaFoldDB" id="A0AAW0C825"/>
<name>A0AAW0C825_9AGAR</name>
<sequence>QERVDSDKTENFIQHNPVDRFIINSHGFHNAHLLRATLPRSLLAPVPLFDDRQTKHEELASILR</sequence>
<accession>A0AAW0C825</accession>